<dbReference type="GO" id="GO:0032259">
    <property type="term" value="P:methylation"/>
    <property type="evidence" value="ECO:0007669"/>
    <property type="project" value="UniProtKB-KW"/>
</dbReference>
<evidence type="ECO:0000256" key="3">
    <source>
        <dbReference type="ARBA" id="ARBA00011918"/>
    </source>
</evidence>
<keyword evidence="11" id="KW-1185">Reference proteome</keyword>
<dbReference type="FunFam" id="1.10.10.10:FF:000214">
    <property type="entry name" value="Methylated-DNA--protein-cysteine methyltransferase"/>
    <property type="match status" value="1"/>
</dbReference>
<name>I0IG98_PHYMF</name>
<dbReference type="PANTHER" id="PTHR10815">
    <property type="entry name" value="METHYLATED-DNA--PROTEIN-CYSTEINE METHYLTRANSFERASE"/>
    <property type="match status" value="1"/>
</dbReference>
<gene>
    <name evidence="10" type="primary">ogt</name>
    <name evidence="10" type="ordered locus">PSMK_21270</name>
</gene>
<comment type="catalytic activity">
    <reaction evidence="8">
        <text>a 6-O-methyl-2'-deoxyguanosine in DNA + L-cysteinyl-[protein] = S-methyl-L-cysteinyl-[protein] + a 2'-deoxyguanosine in DNA</text>
        <dbReference type="Rhea" id="RHEA:24000"/>
        <dbReference type="Rhea" id="RHEA-COMP:10131"/>
        <dbReference type="Rhea" id="RHEA-COMP:10132"/>
        <dbReference type="Rhea" id="RHEA-COMP:11367"/>
        <dbReference type="Rhea" id="RHEA-COMP:11368"/>
        <dbReference type="ChEBI" id="CHEBI:29950"/>
        <dbReference type="ChEBI" id="CHEBI:82612"/>
        <dbReference type="ChEBI" id="CHEBI:85445"/>
        <dbReference type="ChEBI" id="CHEBI:85448"/>
        <dbReference type="EC" id="2.1.1.63"/>
    </reaction>
</comment>
<evidence type="ECO:0000256" key="2">
    <source>
        <dbReference type="ARBA" id="ARBA00008711"/>
    </source>
</evidence>
<dbReference type="GO" id="GO:0003908">
    <property type="term" value="F:methylated-DNA-[protein]-cysteine S-methyltransferase activity"/>
    <property type="evidence" value="ECO:0007669"/>
    <property type="project" value="UniProtKB-EC"/>
</dbReference>
<dbReference type="SUPFAM" id="SSF46767">
    <property type="entry name" value="Methylated DNA-protein cysteine methyltransferase, C-terminal domain"/>
    <property type="match status" value="1"/>
</dbReference>
<dbReference type="NCBIfam" id="TIGR00589">
    <property type="entry name" value="ogt"/>
    <property type="match status" value="1"/>
</dbReference>
<dbReference type="InterPro" id="IPR001497">
    <property type="entry name" value="MethylDNA_cys_MeTrfase_AS"/>
</dbReference>
<comment type="catalytic activity">
    <reaction evidence="1">
        <text>a 4-O-methyl-thymidine in DNA + L-cysteinyl-[protein] = a thymidine in DNA + S-methyl-L-cysteinyl-[protein]</text>
        <dbReference type="Rhea" id="RHEA:53428"/>
        <dbReference type="Rhea" id="RHEA-COMP:10131"/>
        <dbReference type="Rhea" id="RHEA-COMP:10132"/>
        <dbReference type="Rhea" id="RHEA-COMP:13555"/>
        <dbReference type="Rhea" id="RHEA-COMP:13556"/>
        <dbReference type="ChEBI" id="CHEBI:29950"/>
        <dbReference type="ChEBI" id="CHEBI:82612"/>
        <dbReference type="ChEBI" id="CHEBI:137386"/>
        <dbReference type="ChEBI" id="CHEBI:137387"/>
        <dbReference type="EC" id="2.1.1.63"/>
    </reaction>
</comment>
<evidence type="ECO:0000259" key="9">
    <source>
        <dbReference type="Pfam" id="PF01035"/>
    </source>
</evidence>
<evidence type="ECO:0000256" key="1">
    <source>
        <dbReference type="ARBA" id="ARBA00001286"/>
    </source>
</evidence>
<sequence length="177" mass="18516">MDDLRCGVATGGPIPRLVVEVRAARIWAVRPRARGEATADAAGPAGAVESTDRVAMLSADRDLRGFFRGSVRGFGGWELATRGTAFQREVWAATREVPHGQTITYGELASRLGRPAAARAVGAALGANPWLVVVPCHRVLGRGGALTGFAAGLAMKRWLLDREAGPRGGASTLFGDA</sequence>
<feature type="domain" description="Methylated-DNA-[protein]-cysteine S-methyltransferase DNA binding" evidence="9">
    <location>
        <begin position="85"/>
        <end position="164"/>
    </location>
</feature>
<reference evidence="10 11" key="1">
    <citation type="submission" date="2012-02" db="EMBL/GenBank/DDBJ databases">
        <title>Complete genome sequence of Phycisphaera mikurensis NBRC 102666.</title>
        <authorList>
            <person name="Ankai A."/>
            <person name="Hosoyama A."/>
            <person name="Terui Y."/>
            <person name="Sekine M."/>
            <person name="Fukai R."/>
            <person name="Kato Y."/>
            <person name="Nakamura S."/>
            <person name="Yamada-Narita S."/>
            <person name="Kawakoshi A."/>
            <person name="Fukunaga Y."/>
            <person name="Yamazaki S."/>
            <person name="Fujita N."/>
        </authorList>
    </citation>
    <scope>NUCLEOTIDE SEQUENCE [LARGE SCALE GENOMIC DNA]</scope>
    <source>
        <strain evidence="11">NBRC 102666 / KCTC 22515 / FYK2301M01</strain>
    </source>
</reference>
<evidence type="ECO:0000256" key="7">
    <source>
        <dbReference type="ARBA" id="ARBA00023204"/>
    </source>
</evidence>
<dbReference type="InterPro" id="IPR036388">
    <property type="entry name" value="WH-like_DNA-bd_sf"/>
</dbReference>
<dbReference type="Gene3D" id="1.10.10.10">
    <property type="entry name" value="Winged helix-like DNA-binding domain superfamily/Winged helix DNA-binding domain"/>
    <property type="match status" value="1"/>
</dbReference>
<dbReference type="GO" id="GO:0006281">
    <property type="term" value="P:DNA repair"/>
    <property type="evidence" value="ECO:0007669"/>
    <property type="project" value="UniProtKB-KW"/>
</dbReference>
<keyword evidence="5 10" id="KW-0808">Transferase</keyword>
<dbReference type="CDD" id="cd06445">
    <property type="entry name" value="ATase"/>
    <property type="match status" value="1"/>
</dbReference>
<evidence type="ECO:0000256" key="6">
    <source>
        <dbReference type="ARBA" id="ARBA00022763"/>
    </source>
</evidence>
<evidence type="ECO:0000313" key="11">
    <source>
        <dbReference type="Proteomes" id="UP000007881"/>
    </source>
</evidence>
<keyword evidence="4 10" id="KW-0489">Methyltransferase</keyword>
<keyword evidence="6" id="KW-0227">DNA damage</keyword>
<dbReference type="InterPro" id="IPR014048">
    <property type="entry name" value="MethylDNA_cys_MeTrfase_DNA-bd"/>
</dbReference>
<dbReference type="STRING" id="1142394.PSMK_21270"/>
<evidence type="ECO:0000256" key="4">
    <source>
        <dbReference type="ARBA" id="ARBA00022603"/>
    </source>
</evidence>
<dbReference type="InterPro" id="IPR036217">
    <property type="entry name" value="MethylDNA_cys_MeTrfase_DNAb"/>
</dbReference>
<dbReference type="eggNOG" id="COG0350">
    <property type="taxonomic scope" value="Bacteria"/>
</dbReference>
<dbReference type="PROSITE" id="PS00374">
    <property type="entry name" value="MGMT"/>
    <property type="match status" value="1"/>
</dbReference>
<keyword evidence="7" id="KW-0234">DNA repair</keyword>
<evidence type="ECO:0000256" key="8">
    <source>
        <dbReference type="ARBA" id="ARBA00049348"/>
    </source>
</evidence>
<dbReference type="EC" id="2.1.1.63" evidence="3"/>
<accession>I0IG98</accession>
<dbReference type="RefSeq" id="WP_014437504.1">
    <property type="nucleotide sequence ID" value="NC_017080.1"/>
</dbReference>
<evidence type="ECO:0000256" key="5">
    <source>
        <dbReference type="ARBA" id="ARBA00022679"/>
    </source>
</evidence>
<evidence type="ECO:0000313" key="10">
    <source>
        <dbReference type="EMBL" id="BAM04286.1"/>
    </source>
</evidence>
<dbReference type="KEGG" id="phm:PSMK_21270"/>
<dbReference type="EMBL" id="AP012338">
    <property type="protein sequence ID" value="BAM04286.1"/>
    <property type="molecule type" value="Genomic_DNA"/>
</dbReference>
<dbReference type="Pfam" id="PF01035">
    <property type="entry name" value="DNA_binding_1"/>
    <property type="match status" value="1"/>
</dbReference>
<organism evidence="10 11">
    <name type="scientific">Phycisphaera mikurensis (strain NBRC 102666 / KCTC 22515 / FYK2301M01)</name>
    <dbReference type="NCBI Taxonomy" id="1142394"/>
    <lineage>
        <taxon>Bacteria</taxon>
        <taxon>Pseudomonadati</taxon>
        <taxon>Planctomycetota</taxon>
        <taxon>Phycisphaerae</taxon>
        <taxon>Phycisphaerales</taxon>
        <taxon>Phycisphaeraceae</taxon>
        <taxon>Phycisphaera</taxon>
    </lineage>
</organism>
<dbReference type="PANTHER" id="PTHR10815:SF5">
    <property type="entry name" value="METHYLATED-DNA--PROTEIN-CYSTEINE METHYLTRANSFERASE"/>
    <property type="match status" value="1"/>
</dbReference>
<dbReference type="Proteomes" id="UP000007881">
    <property type="component" value="Chromosome"/>
</dbReference>
<proteinExistence type="inferred from homology"/>
<dbReference type="AlphaFoldDB" id="I0IG98"/>
<protein>
    <recommendedName>
        <fullName evidence="3">methylated-DNA--[protein]-cysteine S-methyltransferase</fullName>
        <ecNumber evidence="3">2.1.1.63</ecNumber>
    </recommendedName>
</protein>
<comment type="similarity">
    <text evidence="2">Belongs to the MGMT family.</text>
</comment>
<dbReference type="HOGENOM" id="CLU_000445_52_2_0"/>